<dbReference type="SUPFAM" id="SSF53187">
    <property type="entry name" value="Zn-dependent exopeptidases"/>
    <property type="match status" value="1"/>
</dbReference>
<reference evidence="2 3" key="1">
    <citation type="submission" date="2017-06" db="EMBL/GenBank/DDBJ databases">
        <authorList>
            <person name="Kim H.J."/>
            <person name="Triplett B.A."/>
        </authorList>
    </citation>
    <scope>NUCLEOTIDE SEQUENCE [LARGE SCALE GENOMIC DNA]</scope>
    <source>
        <strain evidence="2 3">SCA</strain>
    </source>
</reference>
<protein>
    <submittedName>
        <fullName evidence="2">Peptidase dimerisation domain-containing protein</fullName>
    </submittedName>
</protein>
<name>A0A239FZS4_9FIRM</name>
<keyword evidence="3" id="KW-1185">Reference proteome</keyword>
<evidence type="ECO:0000259" key="1">
    <source>
        <dbReference type="Pfam" id="PF07687"/>
    </source>
</evidence>
<dbReference type="EMBL" id="FZOJ01000014">
    <property type="protein sequence ID" value="SNS61713.1"/>
    <property type="molecule type" value="Genomic_DNA"/>
</dbReference>
<dbReference type="Proteomes" id="UP000198304">
    <property type="component" value="Unassembled WGS sequence"/>
</dbReference>
<proteinExistence type="predicted"/>
<evidence type="ECO:0000313" key="2">
    <source>
        <dbReference type="EMBL" id="SNS61713.1"/>
    </source>
</evidence>
<sequence length="145" mass="16094">MINAVPDYAEIKVDIRFVSDDVVEDIKEDLVKIVSSNTIEEAKSELIIDNIFSAFSNEYNKKFYEFVKSISIKNELGEPEGFLLGGASDAAYISKAGVPCLCGMGVKGVKGEWNHTNREYAIIDSALERIILIVSSILELENKEL</sequence>
<dbReference type="Pfam" id="PF07687">
    <property type="entry name" value="M20_dimer"/>
    <property type="match status" value="1"/>
</dbReference>
<dbReference type="InterPro" id="IPR011650">
    <property type="entry name" value="Peptidase_M20_dimer"/>
</dbReference>
<evidence type="ECO:0000313" key="3">
    <source>
        <dbReference type="Proteomes" id="UP000198304"/>
    </source>
</evidence>
<dbReference type="InterPro" id="IPR036264">
    <property type="entry name" value="Bact_exopeptidase_dim_dom"/>
</dbReference>
<dbReference type="AlphaFoldDB" id="A0A239FZS4"/>
<accession>A0A239FZS4</accession>
<dbReference type="Gene3D" id="3.40.630.10">
    <property type="entry name" value="Zn peptidases"/>
    <property type="match status" value="1"/>
</dbReference>
<feature type="domain" description="Peptidase M20 dimerisation" evidence="1">
    <location>
        <begin position="2"/>
        <end position="37"/>
    </location>
</feature>
<organism evidence="2 3">
    <name type="scientific">Anaerovirgula multivorans</name>
    <dbReference type="NCBI Taxonomy" id="312168"/>
    <lineage>
        <taxon>Bacteria</taxon>
        <taxon>Bacillati</taxon>
        <taxon>Bacillota</taxon>
        <taxon>Clostridia</taxon>
        <taxon>Peptostreptococcales</taxon>
        <taxon>Natronincolaceae</taxon>
        <taxon>Anaerovirgula</taxon>
    </lineage>
</organism>
<dbReference type="GO" id="GO:0016787">
    <property type="term" value="F:hydrolase activity"/>
    <property type="evidence" value="ECO:0007669"/>
    <property type="project" value="UniProtKB-ARBA"/>
</dbReference>
<gene>
    <name evidence="2" type="ORF">SAMN05446037_101492</name>
</gene>
<dbReference type="Gene3D" id="3.30.70.360">
    <property type="match status" value="1"/>
</dbReference>
<dbReference type="SUPFAM" id="SSF55031">
    <property type="entry name" value="Bacterial exopeptidase dimerisation domain"/>
    <property type="match status" value="1"/>
</dbReference>